<evidence type="ECO:0000259" key="18">
    <source>
        <dbReference type="PROSITE" id="PS50886"/>
    </source>
</evidence>
<dbReference type="Gene3D" id="1.10.730.10">
    <property type="entry name" value="Isoleucyl-tRNA Synthetase, Domain 1"/>
    <property type="match status" value="1"/>
</dbReference>
<dbReference type="NCBIfam" id="TIGR00398">
    <property type="entry name" value="metG"/>
    <property type="match status" value="1"/>
</dbReference>
<dbReference type="Pfam" id="PF19303">
    <property type="entry name" value="Anticodon_3"/>
    <property type="match status" value="1"/>
</dbReference>
<dbReference type="InterPro" id="IPR029038">
    <property type="entry name" value="MetRS_Zn"/>
</dbReference>
<dbReference type="Gene3D" id="2.40.50.140">
    <property type="entry name" value="Nucleic acid-binding proteins"/>
    <property type="match status" value="1"/>
</dbReference>
<keyword evidence="12 16" id="KW-0694">RNA-binding</keyword>
<keyword evidence="11 16" id="KW-0067">ATP-binding</keyword>
<dbReference type="InterPro" id="IPR014758">
    <property type="entry name" value="Met-tRNA_synth"/>
</dbReference>
<dbReference type="EMBL" id="WACR01000009">
    <property type="protein sequence ID" value="KAB1063226.1"/>
    <property type="molecule type" value="Genomic_DNA"/>
</dbReference>
<dbReference type="PROSITE" id="PS00178">
    <property type="entry name" value="AA_TRNA_LIGASE_I"/>
    <property type="match status" value="1"/>
</dbReference>
<dbReference type="SUPFAM" id="SSF57770">
    <property type="entry name" value="Methionyl-tRNA synthetase (MetRS), Zn-domain"/>
    <property type="match status" value="1"/>
</dbReference>
<comment type="subunit">
    <text evidence="4 16">Homodimer.</text>
</comment>
<feature type="domain" description="TRNA-binding" evidence="18">
    <location>
        <begin position="587"/>
        <end position="690"/>
    </location>
</feature>
<dbReference type="InterPro" id="IPR033911">
    <property type="entry name" value="MetRS_core"/>
</dbReference>
<dbReference type="FunFam" id="2.40.50.140:FF:000042">
    <property type="entry name" value="Methionine--tRNA ligase"/>
    <property type="match status" value="1"/>
</dbReference>
<evidence type="ECO:0000256" key="16">
    <source>
        <dbReference type="HAMAP-Rule" id="MF_00098"/>
    </source>
</evidence>
<feature type="binding site" evidence="16">
    <location>
        <position position="162"/>
    </location>
    <ligand>
        <name>Zn(2+)</name>
        <dbReference type="ChEBI" id="CHEBI:29105"/>
    </ligand>
</feature>
<reference evidence="19 20" key="1">
    <citation type="submission" date="2019-09" db="EMBL/GenBank/DDBJ databases">
        <title>Genomes of Cryomorphaceae.</title>
        <authorList>
            <person name="Bowman J.P."/>
        </authorList>
    </citation>
    <scope>NUCLEOTIDE SEQUENCE [LARGE SCALE GENOMIC DNA]</scope>
    <source>
        <strain evidence="19 20">KCTC 52047</strain>
    </source>
</reference>
<evidence type="ECO:0000256" key="1">
    <source>
        <dbReference type="ARBA" id="ARBA00003314"/>
    </source>
</evidence>
<comment type="caution">
    <text evidence="19">The sequence shown here is derived from an EMBL/GenBank/DDBJ whole genome shotgun (WGS) entry which is preliminary data.</text>
</comment>
<dbReference type="GO" id="GO:0006431">
    <property type="term" value="P:methionyl-tRNA aminoacylation"/>
    <property type="evidence" value="ECO:0007669"/>
    <property type="project" value="UniProtKB-UniRule"/>
</dbReference>
<dbReference type="GO" id="GO:0000049">
    <property type="term" value="F:tRNA binding"/>
    <property type="evidence" value="ECO:0007669"/>
    <property type="project" value="UniProtKB-UniRule"/>
</dbReference>
<dbReference type="Gene3D" id="3.40.50.620">
    <property type="entry name" value="HUPs"/>
    <property type="match status" value="1"/>
</dbReference>
<dbReference type="PRINTS" id="PR01041">
    <property type="entry name" value="TRNASYNTHMET"/>
</dbReference>
<keyword evidence="8 16" id="KW-0479">Metal-binding</keyword>
<accession>A0A6N6M502</accession>
<dbReference type="CDD" id="cd07957">
    <property type="entry name" value="Anticodon_Ia_Met"/>
    <property type="match status" value="1"/>
</dbReference>
<evidence type="ECO:0000256" key="7">
    <source>
        <dbReference type="ARBA" id="ARBA00022598"/>
    </source>
</evidence>
<keyword evidence="5 16" id="KW-0963">Cytoplasm</keyword>
<keyword evidence="6 16" id="KW-0820">tRNA-binding</keyword>
<dbReference type="FunFam" id="2.20.28.20:FF:000001">
    <property type="entry name" value="Methionine--tRNA ligase"/>
    <property type="match status" value="1"/>
</dbReference>
<feature type="short sequence motif" description="'HIGH' region" evidence="16">
    <location>
        <begin position="14"/>
        <end position="24"/>
    </location>
</feature>
<evidence type="ECO:0000256" key="9">
    <source>
        <dbReference type="ARBA" id="ARBA00022741"/>
    </source>
</evidence>
<dbReference type="GO" id="GO:0005829">
    <property type="term" value="C:cytosol"/>
    <property type="evidence" value="ECO:0007669"/>
    <property type="project" value="TreeGrafter"/>
</dbReference>
<evidence type="ECO:0000256" key="15">
    <source>
        <dbReference type="ARBA" id="ARBA00047364"/>
    </source>
</evidence>
<dbReference type="CDD" id="cd02800">
    <property type="entry name" value="tRNA_bind_EcMetRS_like"/>
    <property type="match status" value="1"/>
</dbReference>
<comment type="cofactor">
    <cofactor evidence="16">
        <name>Zn(2+)</name>
        <dbReference type="ChEBI" id="CHEBI:29105"/>
    </cofactor>
    <text evidence="16">Binds 1 zinc ion per subunit.</text>
</comment>
<evidence type="ECO:0000256" key="12">
    <source>
        <dbReference type="ARBA" id="ARBA00022884"/>
    </source>
</evidence>
<name>A0A6N6M502_9FLAO</name>
<evidence type="ECO:0000313" key="20">
    <source>
        <dbReference type="Proteomes" id="UP000435357"/>
    </source>
</evidence>
<dbReference type="HAMAP" id="MF_00098">
    <property type="entry name" value="Met_tRNA_synth_type1"/>
    <property type="match status" value="1"/>
</dbReference>
<evidence type="ECO:0000256" key="8">
    <source>
        <dbReference type="ARBA" id="ARBA00022723"/>
    </source>
</evidence>
<feature type="short sequence motif" description="'KMSKS' region" evidence="16">
    <location>
        <begin position="343"/>
        <end position="347"/>
    </location>
</feature>
<comment type="similarity">
    <text evidence="3 16">Belongs to the class-I aminoacyl-tRNA synthetase family. MetG type 1 subfamily.</text>
</comment>
<comment type="subcellular location">
    <subcellularLocation>
        <location evidence="2 16">Cytoplasm</location>
    </subcellularLocation>
</comment>
<evidence type="ECO:0000256" key="10">
    <source>
        <dbReference type="ARBA" id="ARBA00022833"/>
    </source>
</evidence>
<dbReference type="GO" id="GO:0046872">
    <property type="term" value="F:metal ion binding"/>
    <property type="evidence" value="ECO:0007669"/>
    <property type="project" value="UniProtKB-KW"/>
</dbReference>
<keyword evidence="20" id="KW-1185">Reference proteome</keyword>
<dbReference type="InterPro" id="IPR002547">
    <property type="entry name" value="tRNA-bd_dom"/>
</dbReference>
<feature type="binding site" evidence="16">
    <location>
        <position position="159"/>
    </location>
    <ligand>
        <name>Zn(2+)</name>
        <dbReference type="ChEBI" id="CHEBI:29105"/>
    </ligand>
</feature>
<feature type="binding site" evidence="16">
    <location>
        <position position="149"/>
    </location>
    <ligand>
        <name>Zn(2+)</name>
        <dbReference type="ChEBI" id="CHEBI:29105"/>
    </ligand>
</feature>
<dbReference type="GO" id="GO:0005524">
    <property type="term" value="F:ATP binding"/>
    <property type="evidence" value="ECO:0007669"/>
    <property type="project" value="UniProtKB-UniRule"/>
</dbReference>
<gene>
    <name evidence="16 19" type="primary">metG</name>
    <name evidence="19" type="ORF">F3059_11325</name>
</gene>
<dbReference type="SUPFAM" id="SSF52374">
    <property type="entry name" value="Nucleotidylyl transferase"/>
    <property type="match status" value="1"/>
</dbReference>
<dbReference type="OrthoDB" id="9810191at2"/>
<dbReference type="InterPro" id="IPR004495">
    <property type="entry name" value="Met-tRNA-synth_bsu_C"/>
</dbReference>
<evidence type="ECO:0000256" key="14">
    <source>
        <dbReference type="ARBA" id="ARBA00023146"/>
    </source>
</evidence>
<dbReference type="InterPro" id="IPR009080">
    <property type="entry name" value="tRNAsynth_Ia_anticodon-bd"/>
</dbReference>
<sequence>MKQPKRHLVTAALPYANGPLHIGHIAGAYLPSDIYVRYLKARRQDVVFVCGSDEHGAAITMRALKEDITPQEIVDKYHKINKKAFADFGIDFDIYDRTSTELHTETAQQFFLDLEKKGSFEVETREQFYDEEHKQFLADRYITGECPKCGHSGAYGDQCEKCGSSLNANDLINPKSVLSGKTPVLKETKHWYLPMQRHENWLKDWITEGTLEGKEHHDPKKWRKQVIGQCMSWIDGGLAPRAMTRDLTWGVPVPVEGEEGKVLYVWLDAPIGYITATKQWAAENGSDWEKYWKDDESAITHFIAKDNIVFHCIIFPILLKEHGKYNLPVNVPANEFLNLEGDKISTSREWAVWLHEYLEDFPGKNDELRYVLTSISPEAKDSEFTWKDYQNRVNNELVAILGNFVNRALVLTHKYFDGQIPEAGELHDIDRELHDSVSQIPTIVAGKIENHRYREALQEAMKLARYGNKYLADTEPWKVFKTDEDRVKTILFNALQVVAKLGIVLDPFMPQTAEKLRQYTNLAKKDWELTENPELLVSGQPIEKPELLFQKVEDEVIEKQVEKLKAKKAEKEKQEAMEQSEPIEFEDFQKMDLRIVEIIDAEPIPKADKLLKIQISLGSEERTVVSGIAKHYRSEEIIGQRVLYLANLKPRKIFGVKSQGMLLMAQNDETGVLSTIQPSRDEVKGGDKVS</sequence>
<evidence type="ECO:0000256" key="5">
    <source>
        <dbReference type="ARBA" id="ARBA00022490"/>
    </source>
</evidence>
<dbReference type="SUPFAM" id="SSF47323">
    <property type="entry name" value="Anticodon-binding domain of a subclass of class I aminoacyl-tRNA synthetases"/>
    <property type="match status" value="1"/>
</dbReference>
<dbReference type="EC" id="6.1.1.10" evidence="16"/>
<dbReference type="InterPro" id="IPR014729">
    <property type="entry name" value="Rossmann-like_a/b/a_fold"/>
</dbReference>
<dbReference type="CDD" id="cd00814">
    <property type="entry name" value="MetRS_core"/>
    <property type="match status" value="1"/>
</dbReference>
<evidence type="ECO:0000256" key="17">
    <source>
        <dbReference type="SAM" id="Coils"/>
    </source>
</evidence>
<keyword evidence="14 16" id="KW-0030">Aminoacyl-tRNA synthetase</keyword>
<feature type="coiled-coil region" evidence="17">
    <location>
        <begin position="554"/>
        <end position="581"/>
    </location>
</feature>
<dbReference type="Pfam" id="PF09334">
    <property type="entry name" value="tRNA-synt_1g"/>
    <property type="match status" value="1"/>
</dbReference>
<protein>
    <recommendedName>
        <fullName evidence="16">Methionine--tRNA ligase</fullName>
        <ecNumber evidence="16">6.1.1.10</ecNumber>
    </recommendedName>
    <alternativeName>
        <fullName evidence="16">Methionyl-tRNA synthetase</fullName>
        <shortName evidence="16">MetRS</shortName>
    </alternativeName>
</protein>
<keyword evidence="10 16" id="KW-0862">Zinc</keyword>
<feature type="binding site" evidence="16">
    <location>
        <position position="146"/>
    </location>
    <ligand>
        <name>Zn(2+)</name>
        <dbReference type="ChEBI" id="CHEBI:29105"/>
    </ligand>
</feature>
<evidence type="ECO:0000256" key="11">
    <source>
        <dbReference type="ARBA" id="ARBA00022840"/>
    </source>
</evidence>
<evidence type="ECO:0000256" key="4">
    <source>
        <dbReference type="ARBA" id="ARBA00011738"/>
    </source>
</evidence>
<keyword evidence="13 16" id="KW-0648">Protein biosynthesis</keyword>
<proteinExistence type="inferred from homology"/>
<dbReference type="Proteomes" id="UP000435357">
    <property type="component" value="Unassembled WGS sequence"/>
</dbReference>
<dbReference type="RefSeq" id="WP_151169314.1">
    <property type="nucleotide sequence ID" value="NZ_WACR01000009.1"/>
</dbReference>
<evidence type="ECO:0000256" key="6">
    <source>
        <dbReference type="ARBA" id="ARBA00022555"/>
    </source>
</evidence>
<organism evidence="19 20">
    <name type="scientific">Salibacter halophilus</name>
    <dbReference type="NCBI Taxonomy" id="1803916"/>
    <lineage>
        <taxon>Bacteria</taxon>
        <taxon>Pseudomonadati</taxon>
        <taxon>Bacteroidota</taxon>
        <taxon>Flavobacteriia</taxon>
        <taxon>Flavobacteriales</taxon>
        <taxon>Salibacteraceae</taxon>
        <taxon>Salibacter</taxon>
    </lineage>
</organism>
<dbReference type="PANTHER" id="PTHR45765">
    <property type="entry name" value="METHIONINE--TRNA LIGASE"/>
    <property type="match status" value="1"/>
</dbReference>
<dbReference type="NCBIfam" id="TIGR00399">
    <property type="entry name" value="metG_C_term"/>
    <property type="match status" value="1"/>
</dbReference>
<feature type="binding site" evidence="16">
    <location>
        <position position="346"/>
    </location>
    <ligand>
        <name>ATP</name>
        <dbReference type="ChEBI" id="CHEBI:30616"/>
    </ligand>
</feature>
<keyword evidence="7 16" id="KW-0436">Ligase</keyword>
<dbReference type="InterPro" id="IPR041872">
    <property type="entry name" value="Anticodon_Met"/>
</dbReference>
<dbReference type="AlphaFoldDB" id="A0A6N6M502"/>
<dbReference type="InterPro" id="IPR012340">
    <property type="entry name" value="NA-bd_OB-fold"/>
</dbReference>
<dbReference type="Pfam" id="PF01588">
    <property type="entry name" value="tRNA_bind"/>
    <property type="match status" value="1"/>
</dbReference>
<comment type="function">
    <text evidence="1 16">Is required not only for elongation of protein synthesis but also for the initiation of all mRNA translation through initiator tRNA(fMet) aminoacylation.</text>
</comment>
<dbReference type="Gene3D" id="2.20.28.20">
    <property type="entry name" value="Methionyl-tRNA synthetase, Zn-domain"/>
    <property type="match status" value="1"/>
</dbReference>
<keyword evidence="17" id="KW-0175">Coiled coil</keyword>
<dbReference type="InterPro" id="IPR001412">
    <property type="entry name" value="aa-tRNA-synth_I_CS"/>
</dbReference>
<dbReference type="NCBIfam" id="NF001100">
    <property type="entry name" value="PRK00133.1"/>
    <property type="match status" value="1"/>
</dbReference>
<evidence type="ECO:0000256" key="3">
    <source>
        <dbReference type="ARBA" id="ARBA00008258"/>
    </source>
</evidence>
<dbReference type="PROSITE" id="PS50886">
    <property type="entry name" value="TRBD"/>
    <property type="match status" value="1"/>
</dbReference>
<dbReference type="InterPro" id="IPR023458">
    <property type="entry name" value="Met-tRNA_ligase_1"/>
</dbReference>
<evidence type="ECO:0000256" key="13">
    <source>
        <dbReference type="ARBA" id="ARBA00022917"/>
    </source>
</evidence>
<keyword evidence="9 16" id="KW-0547">Nucleotide-binding</keyword>
<dbReference type="InterPro" id="IPR015413">
    <property type="entry name" value="Methionyl/Leucyl_tRNA_Synth"/>
</dbReference>
<evidence type="ECO:0000313" key="19">
    <source>
        <dbReference type="EMBL" id="KAB1063226.1"/>
    </source>
</evidence>
<comment type="catalytic activity">
    <reaction evidence="15 16">
        <text>tRNA(Met) + L-methionine + ATP = L-methionyl-tRNA(Met) + AMP + diphosphate</text>
        <dbReference type="Rhea" id="RHEA:13481"/>
        <dbReference type="Rhea" id="RHEA-COMP:9667"/>
        <dbReference type="Rhea" id="RHEA-COMP:9698"/>
        <dbReference type="ChEBI" id="CHEBI:30616"/>
        <dbReference type="ChEBI" id="CHEBI:33019"/>
        <dbReference type="ChEBI" id="CHEBI:57844"/>
        <dbReference type="ChEBI" id="CHEBI:78442"/>
        <dbReference type="ChEBI" id="CHEBI:78530"/>
        <dbReference type="ChEBI" id="CHEBI:456215"/>
        <dbReference type="EC" id="6.1.1.10"/>
    </reaction>
</comment>
<evidence type="ECO:0000256" key="2">
    <source>
        <dbReference type="ARBA" id="ARBA00004496"/>
    </source>
</evidence>
<dbReference type="PANTHER" id="PTHR45765:SF1">
    <property type="entry name" value="METHIONINE--TRNA LIGASE, CYTOPLASMIC"/>
    <property type="match status" value="1"/>
</dbReference>
<dbReference type="SUPFAM" id="SSF50249">
    <property type="entry name" value="Nucleic acid-binding proteins"/>
    <property type="match status" value="1"/>
</dbReference>
<dbReference type="GO" id="GO:0004825">
    <property type="term" value="F:methionine-tRNA ligase activity"/>
    <property type="evidence" value="ECO:0007669"/>
    <property type="project" value="UniProtKB-UniRule"/>
</dbReference>